<keyword evidence="2" id="KW-1185">Reference proteome</keyword>
<organism evidence="1 2">
    <name type="scientific">Mycena albidolilacea</name>
    <dbReference type="NCBI Taxonomy" id="1033008"/>
    <lineage>
        <taxon>Eukaryota</taxon>
        <taxon>Fungi</taxon>
        <taxon>Dikarya</taxon>
        <taxon>Basidiomycota</taxon>
        <taxon>Agaricomycotina</taxon>
        <taxon>Agaricomycetes</taxon>
        <taxon>Agaricomycetidae</taxon>
        <taxon>Agaricales</taxon>
        <taxon>Marasmiineae</taxon>
        <taxon>Mycenaceae</taxon>
        <taxon>Mycena</taxon>
    </lineage>
</organism>
<accession>A0AAD7EPB9</accession>
<sequence>MSAWIPNKCPKDVHVPEGQATVRETRLNDTITSLISTLPLLKEPNDAFRPPFVQTISNTIEALISMSQLMEIINQVLYAIINLHLKSETFGSLPPATVDNIGKFAEFLEVQQGGSKIKCLFGNNAMQNLLRYGHLGLDTAMTVFRIMDTPATIDNIGKMKKAAILAHEELPERTQALSDGDTNSAGSSIFHGRDSELEDIIQILGQQSVRIAILGGGGMGKTSLAKAVLHHPDVVANFGESVLLVQKLQPPGLNLLHSLLSMWD</sequence>
<dbReference type="Proteomes" id="UP001218218">
    <property type="component" value="Unassembled WGS sequence"/>
</dbReference>
<reference evidence="1" key="1">
    <citation type="submission" date="2023-03" db="EMBL/GenBank/DDBJ databases">
        <title>Massive genome expansion in bonnet fungi (Mycena s.s.) driven by repeated elements and novel gene families across ecological guilds.</title>
        <authorList>
            <consortium name="Lawrence Berkeley National Laboratory"/>
            <person name="Harder C.B."/>
            <person name="Miyauchi S."/>
            <person name="Viragh M."/>
            <person name="Kuo A."/>
            <person name="Thoen E."/>
            <person name="Andreopoulos B."/>
            <person name="Lu D."/>
            <person name="Skrede I."/>
            <person name="Drula E."/>
            <person name="Henrissat B."/>
            <person name="Morin E."/>
            <person name="Kohler A."/>
            <person name="Barry K."/>
            <person name="LaButti K."/>
            <person name="Morin E."/>
            <person name="Salamov A."/>
            <person name="Lipzen A."/>
            <person name="Mereny Z."/>
            <person name="Hegedus B."/>
            <person name="Baldrian P."/>
            <person name="Stursova M."/>
            <person name="Weitz H."/>
            <person name="Taylor A."/>
            <person name="Grigoriev I.V."/>
            <person name="Nagy L.G."/>
            <person name="Martin F."/>
            <person name="Kauserud H."/>
        </authorList>
    </citation>
    <scope>NUCLEOTIDE SEQUENCE</scope>
    <source>
        <strain evidence="1">CBHHK002</strain>
    </source>
</reference>
<name>A0AAD7EPB9_9AGAR</name>
<comment type="caution">
    <text evidence="1">The sequence shown here is derived from an EMBL/GenBank/DDBJ whole genome shotgun (WGS) entry which is preliminary data.</text>
</comment>
<dbReference type="Gene3D" id="3.40.50.300">
    <property type="entry name" value="P-loop containing nucleotide triphosphate hydrolases"/>
    <property type="match status" value="1"/>
</dbReference>
<evidence type="ECO:0000313" key="1">
    <source>
        <dbReference type="EMBL" id="KAJ7344091.1"/>
    </source>
</evidence>
<dbReference type="EMBL" id="JARIHO010000022">
    <property type="protein sequence ID" value="KAJ7344091.1"/>
    <property type="molecule type" value="Genomic_DNA"/>
</dbReference>
<proteinExistence type="predicted"/>
<dbReference type="SUPFAM" id="SSF52540">
    <property type="entry name" value="P-loop containing nucleoside triphosphate hydrolases"/>
    <property type="match status" value="1"/>
</dbReference>
<protein>
    <submittedName>
        <fullName evidence="1">Uncharacterized protein</fullName>
    </submittedName>
</protein>
<dbReference type="AlphaFoldDB" id="A0AAD7EPB9"/>
<dbReference type="InterPro" id="IPR027417">
    <property type="entry name" value="P-loop_NTPase"/>
</dbReference>
<gene>
    <name evidence="1" type="ORF">DFH08DRAFT_810618</name>
</gene>
<evidence type="ECO:0000313" key="2">
    <source>
        <dbReference type="Proteomes" id="UP001218218"/>
    </source>
</evidence>